<reference evidence="1" key="1">
    <citation type="submission" date="2014-09" db="EMBL/GenBank/DDBJ databases">
        <authorList>
            <person name="Probst J Alexander"/>
        </authorList>
    </citation>
    <scope>NUCLEOTIDE SEQUENCE</scope>
</reference>
<organism evidence="1">
    <name type="scientific">groundwater metagenome</name>
    <dbReference type="NCBI Taxonomy" id="717931"/>
    <lineage>
        <taxon>unclassified sequences</taxon>
        <taxon>metagenomes</taxon>
        <taxon>ecological metagenomes</taxon>
    </lineage>
</organism>
<sequence>MKDAKTTYAQSSDIKSRTYLEYRRDMKQKAIAELEILHWLKNKLSQKDKNIIVEKYGGDKYLWFLRKGGITREPDFVITCPNLKEEYLEFQYAKEELKNYDFKVSKITPKSKKLKKENTKILYLIKPTAKFALIELEWIVRNSVKTVAAAWGNAPVYRVPSEKFNELLEEDKNLIKVCDVIDKKINILDFQHATIDISKNQLSYLLQKIIDEKQIVKIMPNALDGFFKVCFILDNLEKIPENVNMWLVYLLSYADQKLNSYDLFKLVYCLDFLYPKTKLRKNELDLAVKKIKLIMEQIKSFAKDDGSYYSDKSISPLEDTRYCLFCINIIEDLTQDIIFYYGNDSLKLITRIYENTKDIDKTYSFINE</sequence>
<dbReference type="EMBL" id="CCXY01000128">
    <property type="protein sequence ID" value="CEG12317.1"/>
    <property type="molecule type" value="Genomic_DNA"/>
</dbReference>
<evidence type="ECO:0000313" key="1">
    <source>
        <dbReference type="EMBL" id="CEG12317.1"/>
    </source>
</evidence>
<dbReference type="AlphaFoldDB" id="A0A098E8H1"/>
<name>A0A098E8H1_9ZZZZ</name>
<gene>
    <name evidence="1" type="ORF">MSIBF_A2130009</name>
</gene>
<protein>
    <submittedName>
        <fullName evidence="1">Uncharacterized protein</fullName>
    </submittedName>
</protein>
<accession>A0A098E8H1</accession>
<proteinExistence type="predicted"/>